<dbReference type="GO" id="GO:0005929">
    <property type="term" value="C:cilium"/>
    <property type="evidence" value="ECO:0007669"/>
    <property type="project" value="TreeGrafter"/>
</dbReference>
<comment type="similarity">
    <text evidence="2">Belongs to the PBP/GOBP family.</text>
</comment>
<protein>
    <submittedName>
        <fullName evidence="6">CLUMA_CG006590, isoform A</fullName>
    </submittedName>
</protein>
<evidence type="ECO:0000313" key="6">
    <source>
        <dbReference type="EMBL" id="CRK93133.1"/>
    </source>
</evidence>
<reference evidence="6 7" key="1">
    <citation type="submission" date="2015-04" db="EMBL/GenBank/DDBJ databases">
        <authorList>
            <person name="Syromyatnikov M.Y."/>
            <person name="Popov V.N."/>
        </authorList>
    </citation>
    <scope>NUCLEOTIDE SEQUENCE [LARGE SCALE GENOMIC DNA]</scope>
</reference>
<evidence type="ECO:0000259" key="4">
    <source>
        <dbReference type="Pfam" id="PF23352"/>
    </source>
</evidence>
<comment type="subcellular location">
    <subcellularLocation>
        <location evidence="1">Secreted</location>
    </subcellularLocation>
</comment>
<dbReference type="CDD" id="cd23992">
    <property type="entry name" value="PBP_GOBP"/>
    <property type="match status" value="1"/>
</dbReference>
<dbReference type="InterPro" id="IPR029062">
    <property type="entry name" value="Class_I_gatase-like"/>
</dbReference>
<evidence type="ECO:0000256" key="3">
    <source>
        <dbReference type="ARBA" id="ARBA00022525"/>
    </source>
</evidence>
<gene>
    <name evidence="6" type="ORF">CLUMA_CG006590</name>
</gene>
<evidence type="ECO:0000313" key="7">
    <source>
        <dbReference type="Proteomes" id="UP000183832"/>
    </source>
</evidence>
<dbReference type="GO" id="GO:0007608">
    <property type="term" value="P:sensory perception of smell"/>
    <property type="evidence" value="ECO:0007669"/>
    <property type="project" value="UniProtKB-ARBA"/>
</dbReference>
<dbReference type="GO" id="GO:0005814">
    <property type="term" value="C:centriole"/>
    <property type="evidence" value="ECO:0007669"/>
    <property type="project" value="TreeGrafter"/>
</dbReference>
<dbReference type="PANTHER" id="PTHR12969">
    <property type="entry name" value="NGD5/OSM-6/IFT52"/>
    <property type="match status" value="1"/>
</dbReference>
<keyword evidence="3" id="KW-0964">Secreted</keyword>
<dbReference type="CDD" id="cd23683">
    <property type="entry name" value="IFT52_CTD"/>
    <property type="match status" value="1"/>
</dbReference>
<dbReference type="Pfam" id="PF23352">
    <property type="entry name" value="IFT52_central"/>
    <property type="match status" value="1"/>
</dbReference>
<dbReference type="Proteomes" id="UP000183832">
    <property type="component" value="Unassembled WGS sequence"/>
</dbReference>
<dbReference type="InterPro" id="IPR006170">
    <property type="entry name" value="PBP/GOBP"/>
</dbReference>
<dbReference type="SMART" id="SM00708">
    <property type="entry name" value="PhBP"/>
    <property type="match status" value="1"/>
</dbReference>
<dbReference type="GO" id="GO:0005549">
    <property type="term" value="F:odorant binding"/>
    <property type="evidence" value="ECO:0007669"/>
    <property type="project" value="InterPro"/>
</dbReference>
<feature type="domain" description="IFT52 GIFT" evidence="5">
    <location>
        <begin position="3"/>
        <end position="244"/>
    </location>
</feature>
<dbReference type="InterPro" id="IPR055458">
    <property type="entry name" value="IFT52_GIFT"/>
</dbReference>
<name>A0A1J1HYN3_9DIPT</name>
<dbReference type="PRINTS" id="PR00485">
    <property type="entry name" value="MEALWORMBTLB"/>
</dbReference>
<keyword evidence="7" id="KW-1185">Reference proteome</keyword>
<dbReference type="Pfam" id="PF01395">
    <property type="entry name" value="PBP_GOBP"/>
    <property type="match status" value="1"/>
</dbReference>
<dbReference type="Gene3D" id="6.10.250.2800">
    <property type="match status" value="1"/>
</dbReference>
<dbReference type="SUPFAM" id="SSF52317">
    <property type="entry name" value="Class I glutamine amidotransferase-like"/>
    <property type="match status" value="1"/>
</dbReference>
<dbReference type="PANTHER" id="PTHR12969:SF7">
    <property type="entry name" value="INTRAFLAGELLAR TRANSPORT PROTEIN 52 HOMOLOG"/>
    <property type="match status" value="1"/>
</dbReference>
<organism evidence="6 7">
    <name type="scientific">Clunio marinus</name>
    <dbReference type="NCBI Taxonomy" id="568069"/>
    <lineage>
        <taxon>Eukaryota</taxon>
        <taxon>Metazoa</taxon>
        <taxon>Ecdysozoa</taxon>
        <taxon>Arthropoda</taxon>
        <taxon>Hexapoda</taxon>
        <taxon>Insecta</taxon>
        <taxon>Pterygota</taxon>
        <taxon>Neoptera</taxon>
        <taxon>Endopterygota</taxon>
        <taxon>Diptera</taxon>
        <taxon>Nematocera</taxon>
        <taxon>Chironomoidea</taxon>
        <taxon>Chironomidae</taxon>
        <taxon>Clunio</taxon>
    </lineage>
</organism>
<dbReference type="STRING" id="568069.A0A1J1HYN3"/>
<dbReference type="InterPro" id="IPR055460">
    <property type="entry name" value="IFT52_central"/>
</dbReference>
<dbReference type="EMBL" id="CVRI01000036">
    <property type="protein sequence ID" value="CRK93133.1"/>
    <property type="molecule type" value="Genomic_DNA"/>
</dbReference>
<evidence type="ECO:0000256" key="1">
    <source>
        <dbReference type="ARBA" id="ARBA00004613"/>
    </source>
</evidence>
<dbReference type="OrthoDB" id="10259368at2759"/>
<evidence type="ECO:0000259" key="5">
    <source>
        <dbReference type="Pfam" id="PF23355"/>
    </source>
</evidence>
<evidence type="ECO:0000256" key="2">
    <source>
        <dbReference type="ARBA" id="ARBA00008098"/>
    </source>
</evidence>
<dbReference type="InterPro" id="IPR036728">
    <property type="entry name" value="PBP_GOBP_sf"/>
</dbReference>
<dbReference type="Gene3D" id="1.10.238.20">
    <property type="entry name" value="Pheromone/general odorant binding protein domain"/>
    <property type="match status" value="1"/>
</dbReference>
<dbReference type="GO" id="GO:0042073">
    <property type="term" value="P:intraciliary transport"/>
    <property type="evidence" value="ECO:0007669"/>
    <property type="project" value="TreeGrafter"/>
</dbReference>
<feature type="domain" description="IFT52 central" evidence="4">
    <location>
        <begin position="262"/>
        <end position="344"/>
    </location>
</feature>
<dbReference type="GO" id="GO:0060271">
    <property type="term" value="P:cilium assembly"/>
    <property type="evidence" value="ECO:0007669"/>
    <property type="project" value="TreeGrafter"/>
</dbReference>
<dbReference type="Pfam" id="PF23355">
    <property type="entry name" value="IFT52_GIFT"/>
    <property type="match status" value="1"/>
</dbReference>
<proteinExistence type="inferred from homology"/>
<dbReference type="InterPro" id="IPR039975">
    <property type="entry name" value="IFT52"/>
</dbReference>
<sequence length="549" mass="63345">MATILFDLSKNELFKLTDNYKTVNRKLKANYKTEINKNEITADTLRSIGLFILAGPQQKFNEIELESLKDFVNNGGSLMVLLAESGENAFDTNINFLLEEFGMNINSDSVVRQHYYKYFHPKEAVLNGCIVCENMNNELLKVIKKSGNPSIMDEKYDIEIIYPFGATINVISPSNTLITTSTIAYPFNRPVCGYYSNDNGGQILAFGSGHVFTDKYIVNEHNMYVWDYFVTLLVEKSIKFKAKDFNDVEIQDYTTIPDVIYLADQPKICLVESFDCDIPADFKKLFDMSLYSINNDRLHEVIATYKKLDIEYEPLRIIKPQFELPLPPTQLAVFPPILSDLPPPQLELFDLDEAFSSEKSQITQLTNKCFNQTDKSSKIVDQKELEYFIRECGLCLFNSSVDQLSSSVMKIFYLCALFTVVYCQDVTPRRDDEWPPPNILRLIKPLHVKCVAKTGVTEEAIKEFSDGKIHEDENLKCYMACIFHEIDVVDDYGNVHFEKLHDMLPEEMHEITLHMGKRCLYPQGENFCEKAFWLHSCWKRSDPKHYFLP</sequence>
<dbReference type="GO" id="GO:0005576">
    <property type="term" value="C:extracellular region"/>
    <property type="evidence" value="ECO:0007669"/>
    <property type="project" value="UniProtKB-SubCell"/>
</dbReference>
<dbReference type="AlphaFoldDB" id="A0A1J1HYN3"/>
<accession>A0A1J1HYN3</accession>
<dbReference type="FunFam" id="1.10.238.20:FF:000001">
    <property type="entry name" value="General odorant-binding protein lush"/>
    <property type="match status" value="1"/>
</dbReference>
<dbReference type="GO" id="GO:0030992">
    <property type="term" value="C:intraciliary transport particle B"/>
    <property type="evidence" value="ECO:0007669"/>
    <property type="project" value="TreeGrafter"/>
</dbReference>
<dbReference type="SUPFAM" id="SSF47565">
    <property type="entry name" value="Insect pheromone/odorant-binding proteins"/>
    <property type="match status" value="1"/>
</dbReference>